<keyword evidence="10 11" id="KW-0472">Membrane</keyword>
<dbReference type="CDD" id="cd06225">
    <property type="entry name" value="HAMP"/>
    <property type="match status" value="1"/>
</dbReference>
<keyword evidence="8 11" id="KW-1133">Transmembrane helix</keyword>
<evidence type="ECO:0000256" key="10">
    <source>
        <dbReference type="ARBA" id="ARBA00023136"/>
    </source>
</evidence>
<dbReference type="EC" id="2.7.13.3" evidence="3"/>
<keyword evidence="6 11" id="KW-0812">Transmembrane</keyword>
<evidence type="ECO:0000313" key="15">
    <source>
        <dbReference type="Proteomes" id="UP000016842"/>
    </source>
</evidence>
<dbReference type="InterPro" id="IPR005467">
    <property type="entry name" value="His_kinase_dom"/>
</dbReference>
<dbReference type="CDD" id="cd00075">
    <property type="entry name" value="HATPase"/>
    <property type="match status" value="1"/>
</dbReference>
<evidence type="ECO:0000256" key="1">
    <source>
        <dbReference type="ARBA" id="ARBA00000085"/>
    </source>
</evidence>
<dbReference type="Pfam" id="PF00672">
    <property type="entry name" value="HAMP"/>
    <property type="match status" value="1"/>
</dbReference>
<dbReference type="GO" id="GO:0005886">
    <property type="term" value="C:plasma membrane"/>
    <property type="evidence" value="ECO:0007669"/>
    <property type="project" value="TreeGrafter"/>
</dbReference>
<keyword evidence="4" id="KW-0597">Phosphoprotein</keyword>
<dbReference type="InterPro" id="IPR003661">
    <property type="entry name" value="HisK_dim/P_dom"/>
</dbReference>
<evidence type="ECO:0000259" key="13">
    <source>
        <dbReference type="PROSITE" id="PS50885"/>
    </source>
</evidence>
<feature type="domain" description="HAMP" evidence="13">
    <location>
        <begin position="111"/>
        <end position="165"/>
    </location>
</feature>
<dbReference type="InterPro" id="IPR004358">
    <property type="entry name" value="Sig_transdc_His_kin-like_C"/>
</dbReference>
<dbReference type="Gene3D" id="3.30.565.10">
    <property type="entry name" value="Histidine kinase-like ATPase, C-terminal domain"/>
    <property type="match status" value="1"/>
</dbReference>
<dbReference type="PANTHER" id="PTHR45436:SF5">
    <property type="entry name" value="SENSOR HISTIDINE KINASE TRCS"/>
    <property type="match status" value="1"/>
</dbReference>
<dbReference type="PANTHER" id="PTHR45436">
    <property type="entry name" value="SENSOR HISTIDINE KINASE YKOH"/>
    <property type="match status" value="1"/>
</dbReference>
<dbReference type="SUPFAM" id="SSF47384">
    <property type="entry name" value="Homodimeric domain of signal transducing histidine kinase"/>
    <property type="match status" value="1"/>
</dbReference>
<reference evidence="14 15" key="1">
    <citation type="journal article" date="2014" name="FEMS Microbiol. Lett.">
        <title>Genome sequencing analysis reveals virulence-related gene content of Ochrobactrum intermedium strain 229E, a urease-positive strain isolated from the human gastric niche.</title>
        <authorList>
            <person name="Kulkarni G.J."/>
            <person name="Shetty S."/>
            <person name="Dharne M.S."/>
            <person name="Shouche Y.S."/>
        </authorList>
    </citation>
    <scope>NUCLEOTIDE SEQUENCE [LARGE SCALE GENOMIC DNA]</scope>
    <source>
        <strain evidence="14 15">229E</strain>
    </source>
</reference>
<dbReference type="Pfam" id="PF00512">
    <property type="entry name" value="HisKA"/>
    <property type="match status" value="1"/>
</dbReference>
<dbReference type="InterPro" id="IPR036097">
    <property type="entry name" value="HisK_dim/P_sf"/>
</dbReference>
<dbReference type="InterPro" id="IPR050428">
    <property type="entry name" value="TCS_sensor_his_kinase"/>
</dbReference>
<dbReference type="SMART" id="SM00388">
    <property type="entry name" value="HisKA"/>
    <property type="match status" value="1"/>
</dbReference>
<dbReference type="Gene3D" id="6.10.340.10">
    <property type="match status" value="1"/>
</dbReference>
<accession>U4VHR6</accession>
<dbReference type="Proteomes" id="UP000016842">
    <property type="component" value="Unassembled WGS sequence"/>
</dbReference>
<dbReference type="InterPro" id="IPR036890">
    <property type="entry name" value="HATPase_C_sf"/>
</dbReference>
<dbReference type="SUPFAM" id="SSF55874">
    <property type="entry name" value="ATPase domain of HSP90 chaperone/DNA topoisomerase II/histidine kinase"/>
    <property type="match status" value="1"/>
</dbReference>
<evidence type="ECO:0000256" key="7">
    <source>
        <dbReference type="ARBA" id="ARBA00022777"/>
    </source>
</evidence>
<dbReference type="InterPro" id="IPR003660">
    <property type="entry name" value="HAMP_dom"/>
</dbReference>
<evidence type="ECO:0000256" key="11">
    <source>
        <dbReference type="SAM" id="Phobius"/>
    </source>
</evidence>
<feature type="transmembrane region" description="Helical" evidence="11">
    <location>
        <begin position="7"/>
        <end position="29"/>
    </location>
</feature>
<evidence type="ECO:0000256" key="5">
    <source>
        <dbReference type="ARBA" id="ARBA00022679"/>
    </source>
</evidence>
<dbReference type="SMART" id="SM00387">
    <property type="entry name" value="HATPase_c"/>
    <property type="match status" value="1"/>
</dbReference>
<organism evidence="14 15">
    <name type="scientific">Brucella intermedia 229E</name>
    <dbReference type="NCBI Taxonomy" id="1337887"/>
    <lineage>
        <taxon>Bacteria</taxon>
        <taxon>Pseudomonadati</taxon>
        <taxon>Pseudomonadota</taxon>
        <taxon>Alphaproteobacteria</taxon>
        <taxon>Hyphomicrobiales</taxon>
        <taxon>Brucellaceae</taxon>
        <taxon>Brucella/Ochrobactrum group</taxon>
        <taxon>Brucella</taxon>
    </lineage>
</organism>
<evidence type="ECO:0000313" key="14">
    <source>
        <dbReference type="EMBL" id="ERM02412.1"/>
    </source>
</evidence>
<dbReference type="PROSITE" id="PS50885">
    <property type="entry name" value="HAMP"/>
    <property type="match status" value="1"/>
</dbReference>
<proteinExistence type="predicted"/>
<feature type="domain" description="Histidine kinase" evidence="12">
    <location>
        <begin position="173"/>
        <end position="377"/>
    </location>
</feature>
<dbReference type="GO" id="GO:0000155">
    <property type="term" value="F:phosphorelay sensor kinase activity"/>
    <property type="evidence" value="ECO:0007669"/>
    <property type="project" value="InterPro"/>
</dbReference>
<keyword evidence="7" id="KW-0418">Kinase</keyword>
<dbReference type="PRINTS" id="PR00344">
    <property type="entry name" value="BCTRLSENSOR"/>
</dbReference>
<evidence type="ECO:0000256" key="4">
    <source>
        <dbReference type="ARBA" id="ARBA00022553"/>
    </source>
</evidence>
<evidence type="ECO:0000256" key="3">
    <source>
        <dbReference type="ARBA" id="ARBA00012438"/>
    </source>
</evidence>
<dbReference type="AlphaFoldDB" id="U4VHR6"/>
<evidence type="ECO:0000256" key="9">
    <source>
        <dbReference type="ARBA" id="ARBA00023012"/>
    </source>
</evidence>
<feature type="transmembrane region" description="Helical" evidence="11">
    <location>
        <begin position="87"/>
        <end position="110"/>
    </location>
</feature>
<comment type="caution">
    <text evidence="14">The sequence shown here is derived from an EMBL/GenBank/DDBJ whole genome shotgun (WGS) entry which is preliminary data.</text>
</comment>
<evidence type="ECO:0000256" key="2">
    <source>
        <dbReference type="ARBA" id="ARBA00004370"/>
    </source>
</evidence>
<dbReference type="Pfam" id="PF02518">
    <property type="entry name" value="HATPase_c"/>
    <property type="match status" value="1"/>
</dbReference>
<dbReference type="SUPFAM" id="SSF158472">
    <property type="entry name" value="HAMP domain-like"/>
    <property type="match status" value="1"/>
</dbReference>
<sequence>MKLPTLPLATLTAIIIAAMLVLSVGLAYLGGVTSYAAYLEEGVVKSLPANAAQAYRDMNSGIVPEPAAIRELFDHLDGLSDPVDFQLYLSVLVCGLFSALICSVIGIYLARRIARPLEQLTQVAEGLKSGDFTVRLAESHTSTVEVKSLIESFNALATSLETMEERLRFNNMAVAHELRTPLTILRGSMQGMVDGVFPMDTKTVASLLLQVEGLSRLVEDLRTLSLAIGQKLVMDRERFEVAELVDAVIDSAKPMLEASKLTVEKELSPRTAIADRQRIRQAILALLENACRYAAGGGVLRCQTELTTDGFIAIRVLDRGPGFPENMGDINVNPFWRGDASRSRATGGTGLGLSVVQAIAAAHGGKLELQNRPGGGAMRIHSYSWGLCRALLLIAAAHLRGLGARFAQRGLFSKPCSPNPQRHQILEKFAVTSELEGLPEHVRRSALPRTTNWPCWRLMNHAQIPRTARIKTAIITIMSSSIRLSTPPVIGASLPNNASCCTYACDLNGAYNCASIIVCVLQFRNTLKSLMLSLQATPLPLVNCFAIMSQFKATASMI</sequence>
<name>U4VHR6_9HYPH</name>
<dbReference type="CDD" id="cd00082">
    <property type="entry name" value="HisKA"/>
    <property type="match status" value="1"/>
</dbReference>
<dbReference type="PATRIC" id="fig|1337887.3.peg.1743"/>
<evidence type="ECO:0000259" key="12">
    <source>
        <dbReference type="PROSITE" id="PS50109"/>
    </source>
</evidence>
<dbReference type="InterPro" id="IPR003594">
    <property type="entry name" value="HATPase_dom"/>
</dbReference>
<dbReference type="PROSITE" id="PS50109">
    <property type="entry name" value="HIS_KIN"/>
    <property type="match status" value="1"/>
</dbReference>
<keyword evidence="9" id="KW-0902">Two-component regulatory system</keyword>
<evidence type="ECO:0000256" key="8">
    <source>
        <dbReference type="ARBA" id="ARBA00022989"/>
    </source>
</evidence>
<keyword evidence="5" id="KW-0808">Transferase</keyword>
<dbReference type="EMBL" id="ASXJ01000089">
    <property type="protein sequence ID" value="ERM02412.1"/>
    <property type="molecule type" value="Genomic_DNA"/>
</dbReference>
<dbReference type="SMART" id="SM00304">
    <property type="entry name" value="HAMP"/>
    <property type="match status" value="1"/>
</dbReference>
<comment type="subcellular location">
    <subcellularLocation>
        <location evidence="2">Membrane</location>
    </subcellularLocation>
</comment>
<comment type="catalytic activity">
    <reaction evidence="1">
        <text>ATP + protein L-histidine = ADP + protein N-phospho-L-histidine.</text>
        <dbReference type="EC" id="2.7.13.3"/>
    </reaction>
</comment>
<dbReference type="Gene3D" id="1.10.287.130">
    <property type="match status" value="1"/>
</dbReference>
<gene>
    <name evidence="14" type="ORF">Q644_16745</name>
</gene>
<protein>
    <recommendedName>
        <fullName evidence="3">histidine kinase</fullName>
        <ecNumber evidence="3">2.7.13.3</ecNumber>
    </recommendedName>
</protein>
<evidence type="ECO:0000256" key="6">
    <source>
        <dbReference type="ARBA" id="ARBA00022692"/>
    </source>
</evidence>